<keyword evidence="2" id="KW-1185">Reference proteome</keyword>
<organism evidence="1 2">
    <name type="scientific">Desulfocurvibacter africanus subsp. africanus str. Walvis Bay</name>
    <dbReference type="NCBI Taxonomy" id="690850"/>
    <lineage>
        <taxon>Bacteria</taxon>
        <taxon>Pseudomonadati</taxon>
        <taxon>Thermodesulfobacteriota</taxon>
        <taxon>Desulfovibrionia</taxon>
        <taxon>Desulfovibrionales</taxon>
        <taxon>Desulfovibrionaceae</taxon>
        <taxon>Desulfocurvibacter</taxon>
    </lineage>
</organism>
<dbReference type="Proteomes" id="UP000007844">
    <property type="component" value="Chromosome"/>
</dbReference>
<name>F3Z3N5_DESAF</name>
<protein>
    <recommendedName>
        <fullName evidence="3">Outer membrane protein beta-barrel domain-containing protein</fullName>
    </recommendedName>
</protein>
<dbReference type="HOGENOM" id="CLU_083881_0_0_7"/>
<dbReference type="KEGG" id="daf:Desaf_2078"/>
<sequence length="272" mass="30126" precursor="true">MTNCMENAVIRKVLILVALTIILPGSALAQQEHSSMLLKESSMVIRDSIASFDFKAGGEKVEGLLHGPAVTYTYHDAFYPLMARGEFEILFGSTDFKRNGGSSDSDDIIINARGLLGYDILYHDNLVLTPYTGLAMRYWNNNVSGARDQSQSYYYIPLGVETQSSLMPTVDFGTRLEADYVFNGTATTDFEGDGGRSGEADNDLDFGYGLRASVYISKQFEAVGLGLEPFVRYWNVEGSDGDWVRRNDGTFENFSTQRGETLIWGASLTVHF</sequence>
<reference evidence="1 2" key="1">
    <citation type="journal article" date="2011" name="J. Bacteriol.">
        <title>Genome sequence of the mercury-methylating and pleomorphic Desulfovibrio africanus Strain Walvis Bay.</title>
        <authorList>
            <person name="Brown S.D."/>
            <person name="Wall J.D."/>
            <person name="Kucken A.M."/>
            <person name="Gilmour C.C."/>
            <person name="Podar M."/>
            <person name="Brandt C.C."/>
            <person name="Teshima H."/>
            <person name="Detter J.C."/>
            <person name="Han C.S."/>
            <person name="Land M.L."/>
            <person name="Lucas S."/>
            <person name="Han J."/>
            <person name="Pennacchio L."/>
            <person name="Nolan M."/>
            <person name="Pitluck S."/>
            <person name="Woyke T."/>
            <person name="Goodwin L."/>
            <person name="Palumbo A.V."/>
            <person name="Elias D.A."/>
        </authorList>
    </citation>
    <scope>NUCLEOTIDE SEQUENCE [LARGE SCALE GENOMIC DNA]</scope>
    <source>
        <strain evidence="1 2">Walvis Bay</strain>
    </source>
</reference>
<dbReference type="EMBL" id="CP003221">
    <property type="protein sequence ID" value="EGJ50407.1"/>
    <property type="molecule type" value="Genomic_DNA"/>
</dbReference>
<dbReference type="eggNOG" id="ENOG50339EN">
    <property type="taxonomic scope" value="Bacteria"/>
</dbReference>
<evidence type="ECO:0008006" key="3">
    <source>
        <dbReference type="Google" id="ProtNLM"/>
    </source>
</evidence>
<evidence type="ECO:0000313" key="1">
    <source>
        <dbReference type="EMBL" id="EGJ50407.1"/>
    </source>
</evidence>
<proteinExistence type="predicted"/>
<dbReference type="InterPro" id="IPR020080">
    <property type="entry name" value="OM_adhesin/peptidase_omptin"/>
</dbReference>
<accession>F3Z3N5</accession>
<dbReference type="AlphaFoldDB" id="F3Z3N5"/>
<dbReference type="SUPFAM" id="SSF69917">
    <property type="entry name" value="OMPT-like"/>
    <property type="match status" value="1"/>
</dbReference>
<dbReference type="Gene3D" id="2.40.128.100">
    <property type="entry name" value="OPCA outer membrane adhesin/invasin"/>
    <property type="match status" value="1"/>
</dbReference>
<gene>
    <name evidence="1" type="ORF">Desaf_2078</name>
</gene>
<dbReference type="GO" id="GO:0004190">
    <property type="term" value="F:aspartic-type endopeptidase activity"/>
    <property type="evidence" value="ECO:0007669"/>
    <property type="project" value="InterPro"/>
</dbReference>
<evidence type="ECO:0000313" key="2">
    <source>
        <dbReference type="Proteomes" id="UP000007844"/>
    </source>
</evidence>